<dbReference type="PROSITE" id="PS51257">
    <property type="entry name" value="PROKAR_LIPOPROTEIN"/>
    <property type="match status" value="1"/>
</dbReference>
<feature type="signal peptide" evidence="3">
    <location>
        <begin position="1"/>
        <end position="25"/>
    </location>
</feature>
<evidence type="ECO:0000256" key="2">
    <source>
        <dbReference type="ARBA" id="ARBA00022801"/>
    </source>
</evidence>
<dbReference type="Pfam" id="PF00135">
    <property type="entry name" value="COesterase"/>
    <property type="match status" value="1"/>
</dbReference>
<accession>A0A316YRH9</accession>
<evidence type="ECO:0000259" key="4">
    <source>
        <dbReference type="Pfam" id="PF00135"/>
    </source>
</evidence>
<organism evidence="5 6">
    <name type="scientific">Acaromyces ingoldii</name>
    <dbReference type="NCBI Taxonomy" id="215250"/>
    <lineage>
        <taxon>Eukaryota</taxon>
        <taxon>Fungi</taxon>
        <taxon>Dikarya</taxon>
        <taxon>Basidiomycota</taxon>
        <taxon>Ustilaginomycotina</taxon>
        <taxon>Exobasidiomycetes</taxon>
        <taxon>Exobasidiales</taxon>
        <taxon>Cryptobasidiaceae</taxon>
        <taxon>Acaromyces</taxon>
    </lineage>
</organism>
<keyword evidence="6" id="KW-1185">Reference proteome</keyword>
<dbReference type="SUPFAM" id="SSF53474">
    <property type="entry name" value="alpha/beta-Hydrolases"/>
    <property type="match status" value="1"/>
</dbReference>
<reference evidence="5 6" key="1">
    <citation type="journal article" date="2018" name="Mol. Biol. Evol.">
        <title>Broad Genomic Sampling Reveals a Smut Pathogenic Ancestry of the Fungal Clade Ustilaginomycotina.</title>
        <authorList>
            <person name="Kijpornyongpan T."/>
            <person name="Mondo S.J."/>
            <person name="Barry K."/>
            <person name="Sandor L."/>
            <person name="Lee J."/>
            <person name="Lipzen A."/>
            <person name="Pangilinan J."/>
            <person name="LaButti K."/>
            <person name="Hainaut M."/>
            <person name="Henrissat B."/>
            <person name="Grigoriev I.V."/>
            <person name="Spatafora J.W."/>
            <person name="Aime M.C."/>
        </authorList>
    </citation>
    <scope>NUCLEOTIDE SEQUENCE [LARGE SCALE GENOMIC DNA]</scope>
    <source>
        <strain evidence="5 6">MCA 4198</strain>
    </source>
</reference>
<name>A0A316YRH9_9BASI</name>
<evidence type="ECO:0000313" key="5">
    <source>
        <dbReference type="EMBL" id="PWN90623.1"/>
    </source>
</evidence>
<feature type="domain" description="Carboxylesterase type B" evidence="4">
    <location>
        <begin position="37"/>
        <end position="523"/>
    </location>
</feature>
<dbReference type="PROSITE" id="PS00122">
    <property type="entry name" value="CARBOXYLESTERASE_B_1"/>
    <property type="match status" value="1"/>
</dbReference>
<evidence type="ECO:0000256" key="3">
    <source>
        <dbReference type="RuleBase" id="RU361235"/>
    </source>
</evidence>
<dbReference type="EC" id="3.1.1.-" evidence="3"/>
<comment type="similarity">
    <text evidence="1 3">Belongs to the type-B carboxylesterase/lipase family.</text>
</comment>
<dbReference type="InterPro" id="IPR002018">
    <property type="entry name" value="CarbesteraseB"/>
</dbReference>
<dbReference type="GO" id="GO:0016787">
    <property type="term" value="F:hydrolase activity"/>
    <property type="evidence" value="ECO:0007669"/>
    <property type="project" value="UniProtKB-KW"/>
</dbReference>
<dbReference type="OrthoDB" id="408631at2759"/>
<keyword evidence="2 3" id="KW-0378">Hydrolase</keyword>
<feature type="chain" id="PRO_5016189921" description="Carboxylic ester hydrolase" evidence="3">
    <location>
        <begin position="26"/>
        <end position="581"/>
    </location>
</feature>
<protein>
    <recommendedName>
        <fullName evidence="3">Carboxylic ester hydrolase</fullName>
        <ecNumber evidence="3">3.1.1.-</ecNumber>
    </recommendedName>
</protein>
<dbReference type="InterPro" id="IPR050309">
    <property type="entry name" value="Type-B_Carboxylest/Lipase"/>
</dbReference>
<dbReference type="InterPro" id="IPR029058">
    <property type="entry name" value="AB_hydrolase_fold"/>
</dbReference>
<keyword evidence="3" id="KW-0732">Signal</keyword>
<dbReference type="Gene3D" id="3.40.50.1820">
    <property type="entry name" value="alpha/beta hydrolase"/>
    <property type="match status" value="1"/>
</dbReference>
<evidence type="ECO:0000256" key="1">
    <source>
        <dbReference type="ARBA" id="ARBA00005964"/>
    </source>
</evidence>
<evidence type="ECO:0000313" key="6">
    <source>
        <dbReference type="Proteomes" id="UP000245768"/>
    </source>
</evidence>
<dbReference type="STRING" id="215250.A0A316YRH9"/>
<dbReference type="AlphaFoldDB" id="A0A316YRH9"/>
<dbReference type="Proteomes" id="UP000245768">
    <property type="component" value="Unassembled WGS sequence"/>
</dbReference>
<dbReference type="GeneID" id="37043684"/>
<dbReference type="InterPro" id="IPR019826">
    <property type="entry name" value="Carboxylesterase_B_AS"/>
</dbReference>
<dbReference type="EMBL" id="KZ819636">
    <property type="protein sequence ID" value="PWN90623.1"/>
    <property type="molecule type" value="Genomic_DNA"/>
</dbReference>
<dbReference type="InParanoid" id="A0A316YRH9"/>
<proteinExistence type="inferred from homology"/>
<dbReference type="PANTHER" id="PTHR11559">
    <property type="entry name" value="CARBOXYLESTERASE"/>
    <property type="match status" value="1"/>
</dbReference>
<dbReference type="RefSeq" id="XP_025377821.1">
    <property type="nucleotide sequence ID" value="XM_025521768.1"/>
</dbReference>
<gene>
    <name evidence="5" type="ORF">FA10DRAFT_267071</name>
</gene>
<sequence>MNLARRQWRRTSCWTILWFVSACLGQIITLQDKATLLGRRGSNIDSWLGIRYADWDRFGASRPTKQHAKLRLPNGTWDATTLGPRCPQPGSDASAISEDCLVLNIYRPSLAPLTSAAAFTSEADDNEGRKLPVILFFHGGGFRIGSANDFDPTVFLESAQKSNRSAAVFVAANYRLGLLGFLASSSLQASRDANEDNVILNPAMQDQRVVIQWVKDNIKAFGGDSDRITLWGQSAGAFGVGAQLLAHADDAHPPFHAVILQSGGPAGVALGPVSAKDGQFQRILSSTNCANVTCLRALPLATILAAQYAEESKPKNYDFLGGAPWTACIDGGPGKGGFYEQDPIFLVEEGKFASVPILIGDTLDEGTLFTSQSRFGKSSDIEDWIGNSYGLGRKNSDTVMKAYPNDPTQGSPYGSTQSFSGQYKRAASIWGDIRFQSTRRLLLAKASAKAWTYQFSQAQSPGTKASLGVPHSSDLYTVLEIAPTALGSLMANQFVAFAANGTPEAPGLPPWPAFDKDIRTMLQYIDDSGTLINDTYRDAPMETLIQVRLAVQTDQAAPQSSTMSLFWASVTTLFALGLGSL</sequence>